<dbReference type="SMART" id="SM00673">
    <property type="entry name" value="CARP"/>
    <property type="match status" value="2"/>
</dbReference>
<dbReference type="InterPro" id="IPR053950">
    <property type="entry name" value="CAP_N"/>
</dbReference>
<dbReference type="PANTHER" id="PTHR10652">
    <property type="entry name" value="ADENYLYL CYCLASE-ASSOCIATED PROTEIN"/>
    <property type="match status" value="1"/>
</dbReference>
<dbReference type="EMBL" id="FN654281">
    <property type="protein sequence ID" value="CBY30716.1"/>
    <property type="molecule type" value="Genomic_DNA"/>
</dbReference>
<dbReference type="Proteomes" id="UP000011014">
    <property type="component" value="Unassembled WGS sequence"/>
</dbReference>
<gene>
    <name evidence="4" type="ORF">GSOID_T00018601001</name>
</gene>
<dbReference type="PROSITE" id="PS01089">
    <property type="entry name" value="CAP_2"/>
    <property type="match status" value="1"/>
</dbReference>
<dbReference type="InterPro" id="IPR036222">
    <property type="entry name" value="CAP_N_sf"/>
</dbReference>
<feature type="region of interest" description="Disordered" evidence="2">
    <location>
        <begin position="192"/>
        <end position="212"/>
    </location>
</feature>
<dbReference type="GO" id="GO:0005737">
    <property type="term" value="C:cytoplasm"/>
    <property type="evidence" value="ECO:0007669"/>
    <property type="project" value="TreeGrafter"/>
</dbReference>
<evidence type="ECO:0000259" key="3">
    <source>
        <dbReference type="PROSITE" id="PS51329"/>
    </source>
</evidence>
<feature type="compositionally biased region" description="Basic and acidic residues" evidence="2">
    <location>
        <begin position="9"/>
        <end position="28"/>
    </location>
</feature>
<dbReference type="GO" id="GO:0007015">
    <property type="term" value="P:actin filament organization"/>
    <property type="evidence" value="ECO:0007669"/>
    <property type="project" value="TreeGrafter"/>
</dbReference>
<dbReference type="InterPro" id="IPR036223">
    <property type="entry name" value="CAP_C_sf"/>
</dbReference>
<evidence type="ECO:0000313" key="4">
    <source>
        <dbReference type="EMBL" id="CBY30716.1"/>
    </source>
</evidence>
<dbReference type="AlphaFoldDB" id="E4Y4W8"/>
<organism evidence="4">
    <name type="scientific">Oikopleura dioica</name>
    <name type="common">Tunicate</name>
    <dbReference type="NCBI Taxonomy" id="34765"/>
    <lineage>
        <taxon>Eukaryota</taxon>
        <taxon>Metazoa</taxon>
        <taxon>Chordata</taxon>
        <taxon>Tunicata</taxon>
        <taxon>Appendicularia</taxon>
        <taxon>Copelata</taxon>
        <taxon>Oikopleuridae</taxon>
        <taxon>Oikopleura</taxon>
    </lineage>
</organism>
<dbReference type="Pfam" id="PF21938">
    <property type="entry name" value="CAP_N"/>
    <property type="match status" value="1"/>
</dbReference>
<dbReference type="GO" id="GO:0008179">
    <property type="term" value="F:adenylate cyclase binding"/>
    <property type="evidence" value="ECO:0007669"/>
    <property type="project" value="TreeGrafter"/>
</dbReference>
<dbReference type="InterPro" id="IPR016098">
    <property type="entry name" value="CAP/MinC_C"/>
</dbReference>
<evidence type="ECO:0000256" key="1">
    <source>
        <dbReference type="ARBA" id="ARBA00007659"/>
    </source>
</evidence>
<dbReference type="GO" id="GO:0019933">
    <property type="term" value="P:cAMP-mediated signaling"/>
    <property type="evidence" value="ECO:0007669"/>
    <property type="project" value="TreeGrafter"/>
</dbReference>
<accession>E4Y4W8</accession>
<protein>
    <recommendedName>
        <fullName evidence="3">C-CAP/cofactor C-like domain-containing protein</fullName>
    </recommendedName>
</protein>
<dbReference type="SUPFAM" id="SSF101278">
    <property type="entry name" value="N-terminal domain of adenylylcyclase associated protein, CAP"/>
    <property type="match status" value="1"/>
</dbReference>
<dbReference type="GO" id="GO:0003779">
    <property type="term" value="F:actin binding"/>
    <property type="evidence" value="ECO:0007669"/>
    <property type="project" value="InterPro"/>
</dbReference>
<name>E4Y4W8_OIKDI</name>
<comment type="similarity">
    <text evidence="1">Belongs to the CAP family.</text>
</comment>
<dbReference type="InterPro" id="IPR028417">
    <property type="entry name" value="CAP_CS_C"/>
</dbReference>
<dbReference type="SUPFAM" id="SSF69340">
    <property type="entry name" value="C-terminal domain of adenylylcyclase associated protein"/>
    <property type="match status" value="1"/>
</dbReference>
<dbReference type="PANTHER" id="PTHR10652:SF0">
    <property type="entry name" value="ADENYLYL CYCLASE-ASSOCIATED PROTEIN"/>
    <property type="match status" value="1"/>
</dbReference>
<feature type="region of interest" description="Disordered" evidence="2">
    <location>
        <begin position="1"/>
        <end position="36"/>
    </location>
</feature>
<proteinExistence type="inferred from homology"/>
<feature type="domain" description="C-CAP/cofactor C-like" evidence="3">
    <location>
        <begin position="207"/>
        <end position="343"/>
    </location>
</feature>
<dbReference type="InterPro" id="IPR006599">
    <property type="entry name" value="CARP_motif"/>
</dbReference>
<evidence type="ECO:0000256" key="2">
    <source>
        <dbReference type="SAM" id="MobiDB-lite"/>
    </source>
</evidence>
<dbReference type="PROSITE" id="PS51329">
    <property type="entry name" value="C_CAP_COFACTOR_C"/>
    <property type="match status" value="1"/>
</dbReference>
<dbReference type="InterPro" id="IPR001837">
    <property type="entry name" value="Adenylate_cyclase-assoc_CAP"/>
</dbReference>
<dbReference type="InterPro" id="IPR013912">
    <property type="entry name" value="Adenylate_cyclase-assoc_CAP_C"/>
</dbReference>
<dbReference type="InterPro" id="IPR017901">
    <property type="entry name" value="C-CAP_CF_C-like"/>
</dbReference>
<dbReference type="Gene3D" id="2.160.20.70">
    <property type="match status" value="1"/>
</dbReference>
<dbReference type="Pfam" id="PF08603">
    <property type="entry name" value="CAP_C"/>
    <property type="match status" value="1"/>
</dbReference>
<feature type="compositionally biased region" description="Basic and acidic residues" evidence="2">
    <location>
        <begin position="202"/>
        <end position="212"/>
    </location>
</feature>
<sequence>MGSGPSKCKSKETYEVEHESRKSTEEKASAPPPTESLIADRVITGKPAVHCYGCEVKFLPEICQTCIKKFWQLSSLHNDYLWNNYHKSQDSITKLQPQVNIVGEISNLVRQTRNELDKNFVSAIEGFSGAFGWFQGNPDPKAAKSFVIEFKNSGMYFWNRIRINDLDENQKIEIRKIKEEIDKIFRQLMEYSSSENQPASNEEPKAPKKVVEKEPVKKLEGKKWTIENAKGNWELQVEMDQRIHIISSTGGGSIKGKCNSISVDSCKKFNFELDSVVSQVEIINCSKVGGQVKNICPCLTIDSSSDVKFYVSKQSKNIEVVVSRAKDSMLLIEEEDDFAEYPIPEQFKIKYENKKLDVKHVDHI</sequence>
<reference evidence="4" key="1">
    <citation type="journal article" date="2010" name="Science">
        <title>Plasticity of animal genome architecture unmasked by rapid evolution of a pelagic tunicate.</title>
        <authorList>
            <person name="Denoeud F."/>
            <person name="Henriet S."/>
            <person name="Mungpakdee S."/>
            <person name="Aury J.M."/>
            <person name="Da Silva C."/>
            <person name="Brinkmann H."/>
            <person name="Mikhaleva J."/>
            <person name="Olsen L.C."/>
            <person name="Jubin C."/>
            <person name="Canestro C."/>
            <person name="Bouquet J.M."/>
            <person name="Danks G."/>
            <person name="Poulain J."/>
            <person name="Campsteijn C."/>
            <person name="Adamski M."/>
            <person name="Cross I."/>
            <person name="Yadetie F."/>
            <person name="Muffato M."/>
            <person name="Louis A."/>
            <person name="Butcher S."/>
            <person name="Tsagkogeorga G."/>
            <person name="Konrad A."/>
            <person name="Singh S."/>
            <person name="Jensen M.F."/>
            <person name="Cong E.H."/>
            <person name="Eikeseth-Otteraa H."/>
            <person name="Noel B."/>
            <person name="Anthouard V."/>
            <person name="Porcel B.M."/>
            <person name="Kachouri-Lafond R."/>
            <person name="Nishino A."/>
            <person name="Ugolini M."/>
            <person name="Chourrout P."/>
            <person name="Nishida H."/>
            <person name="Aasland R."/>
            <person name="Huzurbazar S."/>
            <person name="Westhof E."/>
            <person name="Delsuc F."/>
            <person name="Lehrach H."/>
            <person name="Reinhardt R."/>
            <person name="Weissenbach J."/>
            <person name="Roy S.W."/>
            <person name="Artiguenave F."/>
            <person name="Postlethwait J.H."/>
            <person name="Manak J.R."/>
            <person name="Thompson E.M."/>
            <person name="Jaillon O."/>
            <person name="Du Pasquier L."/>
            <person name="Boudinot P."/>
            <person name="Liberles D.A."/>
            <person name="Volff J.N."/>
            <person name="Philippe H."/>
            <person name="Lenhard B."/>
            <person name="Roest Crollius H."/>
            <person name="Wincker P."/>
            <person name="Chourrout D."/>
        </authorList>
    </citation>
    <scope>NUCLEOTIDE SEQUENCE [LARGE SCALE GENOMIC DNA]</scope>
</reference>